<dbReference type="SMART" id="SM00226">
    <property type="entry name" value="LMWPc"/>
    <property type="match status" value="1"/>
</dbReference>
<sequence>MPKKKKIIFLCTQNSARSQMAEGLMGTLFGEEYEVFSAGTNPSIVNPFAIKAMAKEGIDISYHRSKSIDDYLGVKFDWVVTVCDNARENCPFIPYGQKYMHQNFTDPASIKGSDEEVLAEFEKVRDEIKAWLVETFGRVI</sequence>
<dbReference type="GO" id="GO:0008794">
    <property type="term" value="F:arsenate reductase (glutaredoxin) activity"/>
    <property type="evidence" value="ECO:0007669"/>
    <property type="project" value="UniProtKB-EC"/>
</dbReference>
<dbReference type="InterPro" id="IPR023485">
    <property type="entry name" value="Ptyr_pPase"/>
</dbReference>
<dbReference type="GO" id="GO:0046685">
    <property type="term" value="P:response to arsenic-containing substance"/>
    <property type="evidence" value="ECO:0007669"/>
    <property type="project" value="UniProtKB-KW"/>
</dbReference>
<comment type="caution">
    <text evidence="3">The sequence shown here is derived from an EMBL/GenBank/DDBJ whole genome shotgun (WGS) entry which is preliminary data.</text>
</comment>
<dbReference type="AlphaFoldDB" id="A0A0W8E8J1"/>
<name>A0A0W8E8J1_9ZZZZ</name>
<protein>
    <submittedName>
        <fullName evidence="3">Arsenate reductase</fullName>
        <ecNumber evidence="3">1.20.4.1</ecNumber>
    </submittedName>
</protein>
<feature type="domain" description="Phosphotyrosine protein phosphatase I" evidence="2">
    <location>
        <begin position="5"/>
        <end position="138"/>
    </location>
</feature>
<keyword evidence="1" id="KW-0059">Arsenical resistance</keyword>
<dbReference type="EC" id="1.20.4.1" evidence="3"/>
<dbReference type="InterPro" id="IPR036196">
    <property type="entry name" value="Ptyr_pPase_sf"/>
</dbReference>
<proteinExistence type="predicted"/>
<dbReference type="EMBL" id="LNQE01001835">
    <property type="protein sequence ID" value="KUG04935.1"/>
    <property type="molecule type" value="Genomic_DNA"/>
</dbReference>
<evidence type="ECO:0000259" key="2">
    <source>
        <dbReference type="SMART" id="SM00226"/>
    </source>
</evidence>
<accession>A0A0W8E8J1</accession>
<dbReference type="Gene3D" id="3.40.50.2300">
    <property type="match status" value="1"/>
</dbReference>
<evidence type="ECO:0000256" key="1">
    <source>
        <dbReference type="ARBA" id="ARBA00022849"/>
    </source>
</evidence>
<dbReference type="SUPFAM" id="SSF52788">
    <property type="entry name" value="Phosphotyrosine protein phosphatases I"/>
    <property type="match status" value="1"/>
</dbReference>
<keyword evidence="3" id="KW-0560">Oxidoreductase</keyword>
<organism evidence="3">
    <name type="scientific">hydrocarbon metagenome</name>
    <dbReference type="NCBI Taxonomy" id="938273"/>
    <lineage>
        <taxon>unclassified sequences</taxon>
        <taxon>metagenomes</taxon>
        <taxon>ecological metagenomes</taxon>
    </lineage>
</organism>
<evidence type="ECO:0000313" key="3">
    <source>
        <dbReference type="EMBL" id="KUG04935.1"/>
    </source>
</evidence>
<dbReference type="PANTHER" id="PTHR43428:SF1">
    <property type="entry name" value="ARSENATE REDUCTASE"/>
    <property type="match status" value="1"/>
</dbReference>
<gene>
    <name evidence="3" type="ORF">ASZ90_017673</name>
</gene>
<reference evidence="3" key="1">
    <citation type="journal article" date="2015" name="Proc. Natl. Acad. Sci. U.S.A.">
        <title>Networks of energetic and metabolic interactions define dynamics in microbial communities.</title>
        <authorList>
            <person name="Embree M."/>
            <person name="Liu J.K."/>
            <person name="Al-Bassam M.M."/>
            <person name="Zengler K."/>
        </authorList>
    </citation>
    <scope>NUCLEOTIDE SEQUENCE</scope>
</reference>
<dbReference type="Pfam" id="PF01451">
    <property type="entry name" value="LMWPc"/>
    <property type="match status" value="1"/>
</dbReference>
<dbReference type="PANTHER" id="PTHR43428">
    <property type="entry name" value="ARSENATE REDUCTASE"/>
    <property type="match status" value="1"/>
</dbReference>
<dbReference type="CDD" id="cd16345">
    <property type="entry name" value="LMWP_ArsC"/>
    <property type="match status" value="1"/>
</dbReference>